<dbReference type="EMBL" id="JACBFH010000001">
    <property type="protein sequence ID" value="NYY92856.1"/>
    <property type="molecule type" value="Genomic_DNA"/>
</dbReference>
<evidence type="ECO:0000313" key="4">
    <source>
        <dbReference type="Proteomes" id="UP000564836"/>
    </source>
</evidence>
<gene>
    <name evidence="3" type="ORF">G6321_00036195</name>
    <name evidence="2" type="ORF">G6321_32090</name>
</gene>
<dbReference type="Proteomes" id="UP000564836">
    <property type="component" value="Chromosome"/>
</dbReference>
<protein>
    <submittedName>
        <fullName evidence="2">DUF1003 domain-containing protein</fullName>
    </submittedName>
</protein>
<dbReference type="InterPro" id="IPR010406">
    <property type="entry name" value="DUF1003"/>
</dbReference>
<keyword evidence="1" id="KW-0812">Transmembrane</keyword>
<dbReference type="EMBL" id="CP088280">
    <property type="protein sequence ID" value="UGX91203.1"/>
    <property type="molecule type" value="Genomic_DNA"/>
</dbReference>
<reference evidence="3 4" key="1">
    <citation type="journal article" date="2017" name="Syst. Appl. Microbiol.">
        <title>Soybeans inoculated with root zone soils of Canadian native legumes harbour diverse and novel Bradyrhizobium spp. that possess agricultural potential.</title>
        <authorList>
            <person name="Bromfield E.S.P."/>
            <person name="Cloutier S."/>
            <person name="Tambong J.T."/>
            <person name="Tran Thi T.V."/>
        </authorList>
    </citation>
    <scope>NUCLEOTIDE SEQUENCE [LARGE SCALE GENOMIC DNA]</scope>
    <source>
        <strain evidence="3 4">323S2</strain>
    </source>
</reference>
<reference evidence="3 4" key="3">
    <citation type="journal article" date="2022" name="Int. J. Syst. Evol. Microbiol.">
        <title>Strains of Bradyrhizobium barranii sp. nov. associated with legumes native to Canada are symbionts of soybeans and belong to different subspecies (subsp. barranii subsp. nov. and subsp. apii subsp. nov.) and symbiovars (sv. glycinearum and sv. septentrionale).</title>
        <authorList>
            <person name="Bromfield E.S.P."/>
            <person name="Cloutier S."/>
            <person name="Wasai-Hara S."/>
            <person name="Minamisawa K."/>
        </authorList>
    </citation>
    <scope>NUCLEOTIDE SEQUENCE [LARGE SCALE GENOMIC DNA]</scope>
    <source>
        <strain evidence="3 4">323S2</strain>
    </source>
</reference>
<dbReference type="Pfam" id="PF06210">
    <property type="entry name" value="DUF1003"/>
    <property type="match status" value="1"/>
</dbReference>
<dbReference type="RefSeq" id="WP_157788462.1">
    <property type="nucleotide sequence ID" value="NZ_CP088280.1"/>
</dbReference>
<proteinExistence type="predicted"/>
<sequence length="176" mass="20073">MNGEADHDRGIRHSAVSRNIDCVVELEKEEERKLSRFHRASHMVGWFVGTIHFVILQLLLVVGWVVWNTYGSARFDPYPFNFLSAVLALEAVLLTSFVLIRQNAMDQRSEQRNHLDLQINLLAEKEATSILHKLDAIATKFGVELPQDLEATELAKDTQVESIARDIRSKNDKTSF</sequence>
<reference evidence="2" key="2">
    <citation type="submission" date="2020-06" db="EMBL/GenBank/DDBJ databases">
        <title>Whole Genome Sequence of Bradyrhizobium sp. Strain 323S2.</title>
        <authorList>
            <person name="Bromfield E.S.P."/>
        </authorList>
    </citation>
    <scope>NUCLEOTIDE SEQUENCE [LARGE SCALE GENOMIC DNA]</scope>
    <source>
        <strain evidence="2">323S2</strain>
    </source>
</reference>
<evidence type="ECO:0000313" key="3">
    <source>
        <dbReference type="EMBL" id="UGX91203.1"/>
    </source>
</evidence>
<keyword evidence="1" id="KW-1133">Transmembrane helix</keyword>
<dbReference type="PANTHER" id="PTHR41386:SF1">
    <property type="entry name" value="MEMBRANE PROTEIN"/>
    <property type="match status" value="1"/>
</dbReference>
<evidence type="ECO:0000256" key="1">
    <source>
        <dbReference type="SAM" id="Phobius"/>
    </source>
</evidence>
<dbReference type="PANTHER" id="PTHR41386">
    <property type="entry name" value="INTEGRAL MEMBRANE PROTEIN-RELATED"/>
    <property type="match status" value="1"/>
</dbReference>
<feature type="transmembrane region" description="Helical" evidence="1">
    <location>
        <begin position="43"/>
        <end position="67"/>
    </location>
</feature>
<keyword evidence="1" id="KW-0472">Membrane</keyword>
<feature type="transmembrane region" description="Helical" evidence="1">
    <location>
        <begin position="79"/>
        <end position="100"/>
    </location>
</feature>
<organism evidence="2">
    <name type="scientific">Bradyrhizobium barranii subsp. barranii</name>
    <dbReference type="NCBI Taxonomy" id="2823807"/>
    <lineage>
        <taxon>Bacteria</taxon>
        <taxon>Pseudomonadati</taxon>
        <taxon>Pseudomonadota</taxon>
        <taxon>Alphaproteobacteria</taxon>
        <taxon>Hyphomicrobiales</taxon>
        <taxon>Nitrobacteraceae</taxon>
        <taxon>Bradyrhizobium</taxon>
        <taxon>Bradyrhizobium barranii</taxon>
    </lineage>
</organism>
<dbReference type="AlphaFoldDB" id="A0A7Z0QE53"/>
<evidence type="ECO:0000313" key="2">
    <source>
        <dbReference type="EMBL" id="NYY92856.1"/>
    </source>
</evidence>
<name>A0A7Z0QE53_9BRAD</name>
<accession>A0A7Z0QE53</accession>